<dbReference type="InterPro" id="IPR036390">
    <property type="entry name" value="WH_DNA-bd_sf"/>
</dbReference>
<dbReference type="PANTHER" id="PTHR30346:SF0">
    <property type="entry name" value="HCA OPERON TRANSCRIPTIONAL ACTIVATOR HCAR"/>
    <property type="match status" value="1"/>
</dbReference>
<keyword evidence="7" id="KW-1185">Reference proteome</keyword>
<keyword evidence="4" id="KW-0804">Transcription</keyword>
<evidence type="ECO:0000313" key="7">
    <source>
        <dbReference type="Proteomes" id="UP000272400"/>
    </source>
</evidence>
<feature type="domain" description="HTH lysR-type" evidence="5">
    <location>
        <begin position="6"/>
        <end position="64"/>
    </location>
</feature>
<dbReference type="EMBL" id="RJKE01000001">
    <property type="protein sequence ID" value="ROO86904.1"/>
    <property type="molecule type" value="Genomic_DNA"/>
</dbReference>
<dbReference type="Gene3D" id="1.10.10.10">
    <property type="entry name" value="Winged helix-like DNA-binding domain superfamily/Winged helix DNA-binding domain"/>
    <property type="match status" value="1"/>
</dbReference>
<dbReference type="RefSeq" id="WP_123666260.1">
    <property type="nucleotide sequence ID" value="NZ_RJKE01000001.1"/>
</dbReference>
<keyword evidence="3 6" id="KW-0238">DNA-binding</keyword>
<dbReference type="GO" id="GO:0003700">
    <property type="term" value="F:DNA-binding transcription factor activity"/>
    <property type="evidence" value="ECO:0007669"/>
    <property type="project" value="InterPro"/>
</dbReference>
<dbReference type="OrthoDB" id="3461141at2"/>
<keyword evidence="2" id="KW-0805">Transcription regulation</keyword>
<sequence>MKAPSFTLVQLRYFAAAAELGSMTAAARELVVSQSAVSTAVAQLEKELGVQLLLRHHARGLALTPAGRAFYAKLREFLAHSQELADTAANAGRELVGTLVVGCFDTLAPFWLPHLVTRYAEHHPEVSVEVLEAEHAVLKQSLRSGQCEIALMYSYDLDEDFQAVRVGSAPPYVLLPPGHLLANRTGIHLAELADDPVVMLDLPHTSGYFHSLFREVGVEPRVRHRTAGYETVRSMVAAGLGYAVLNQRPAHDHTYGGGTVVAVALADDLPALDVVAVRMRQARPTRKAEAFGQVCREVGELLSGRSLRESDAGHR</sequence>
<name>A0A3N1D045_9ACTN</name>
<evidence type="ECO:0000256" key="2">
    <source>
        <dbReference type="ARBA" id="ARBA00023015"/>
    </source>
</evidence>
<dbReference type="PANTHER" id="PTHR30346">
    <property type="entry name" value="TRANSCRIPTIONAL DUAL REGULATOR HCAR-RELATED"/>
    <property type="match status" value="1"/>
</dbReference>
<organism evidence="6 7">
    <name type="scientific">Actinocorallia herbida</name>
    <dbReference type="NCBI Taxonomy" id="58109"/>
    <lineage>
        <taxon>Bacteria</taxon>
        <taxon>Bacillati</taxon>
        <taxon>Actinomycetota</taxon>
        <taxon>Actinomycetes</taxon>
        <taxon>Streptosporangiales</taxon>
        <taxon>Thermomonosporaceae</taxon>
        <taxon>Actinocorallia</taxon>
    </lineage>
</organism>
<dbReference type="AlphaFoldDB" id="A0A3N1D045"/>
<proteinExistence type="inferred from homology"/>
<dbReference type="PRINTS" id="PR00039">
    <property type="entry name" value="HTHLYSR"/>
</dbReference>
<evidence type="ECO:0000256" key="3">
    <source>
        <dbReference type="ARBA" id="ARBA00023125"/>
    </source>
</evidence>
<dbReference type="GO" id="GO:0032993">
    <property type="term" value="C:protein-DNA complex"/>
    <property type="evidence" value="ECO:0007669"/>
    <property type="project" value="TreeGrafter"/>
</dbReference>
<comment type="caution">
    <text evidence="6">The sequence shown here is derived from an EMBL/GenBank/DDBJ whole genome shotgun (WGS) entry which is preliminary data.</text>
</comment>
<dbReference type="Proteomes" id="UP000272400">
    <property type="component" value="Unassembled WGS sequence"/>
</dbReference>
<dbReference type="Pfam" id="PF03466">
    <property type="entry name" value="LysR_substrate"/>
    <property type="match status" value="1"/>
</dbReference>
<dbReference type="SUPFAM" id="SSF46785">
    <property type="entry name" value="Winged helix' DNA-binding domain"/>
    <property type="match status" value="1"/>
</dbReference>
<reference evidence="6 7" key="1">
    <citation type="submission" date="2018-11" db="EMBL/GenBank/DDBJ databases">
        <title>Sequencing the genomes of 1000 actinobacteria strains.</title>
        <authorList>
            <person name="Klenk H.-P."/>
        </authorList>
    </citation>
    <scope>NUCLEOTIDE SEQUENCE [LARGE SCALE GENOMIC DNA]</scope>
    <source>
        <strain evidence="6 7">DSM 44254</strain>
    </source>
</reference>
<protein>
    <submittedName>
        <fullName evidence="6">DNA-binding transcriptional LysR family regulator</fullName>
    </submittedName>
</protein>
<accession>A0A3N1D045</accession>
<dbReference type="Pfam" id="PF00126">
    <property type="entry name" value="HTH_1"/>
    <property type="match status" value="1"/>
</dbReference>
<dbReference type="InterPro" id="IPR005119">
    <property type="entry name" value="LysR_subst-bd"/>
</dbReference>
<dbReference type="PROSITE" id="PS50931">
    <property type="entry name" value="HTH_LYSR"/>
    <property type="match status" value="1"/>
</dbReference>
<dbReference type="InterPro" id="IPR000847">
    <property type="entry name" value="LysR_HTH_N"/>
</dbReference>
<dbReference type="FunFam" id="1.10.10.10:FF:000001">
    <property type="entry name" value="LysR family transcriptional regulator"/>
    <property type="match status" value="1"/>
</dbReference>
<evidence type="ECO:0000256" key="4">
    <source>
        <dbReference type="ARBA" id="ARBA00023163"/>
    </source>
</evidence>
<dbReference type="CDD" id="cd08412">
    <property type="entry name" value="PBP2_PAO1_like"/>
    <property type="match status" value="1"/>
</dbReference>
<evidence type="ECO:0000313" key="6">
    <source>
        <dbReference type="EMBL" id="ROO86904.1"/>
    </source>
</evidence>
<dbReference type="Gene3D" id="3.40.190.10">
    <property type="entry name" value="Periplasmic binding protein-like II"/>
    <property type="match status" value="2"/>
</dbReference>
<evidence type="ECO:0000259" key="5">
    <source>
        <dbReference type="PROSITE" id="PS50931"/>
    </source>
</evidence>
<evidence type="ECO:0000256" key="1">
    <source>
        <dbReference type="ARBA" id="ARBA00009437"/>
    </source>
</evidence>
<dbReference type="InterPro" id="IPR036388">
    <property type="entry name" value="WH-like_DNA-bd_sf"/>
</dbReference>
<gene>
    <name evidence="6" type="ORF">EDD29_4488</name>
</gene>
<dbReference type="SUPFAM" id="SSF53850">
    <property type="entry name" value="Periplasmic binding protein-like II"/>
    <property type="match status" value="1"/>
</dbReference>
<dbReference type="GO" id="GO:0003677">
    <property type="term" value="F:DNA binding"/>
    <property type="evidence" value="ECO:0007669"/>
    <property type="project" value="UniProtKB-KW"/>
</dbReference>
<comment type="similarity">
    <text evidence="1">Belongs to the LysR transcriptional regulatory family.</text>
</comment>